<comment type="caution">
    <text evidence="1">The sequence shown here is derived from an EMBL/GenBank/DDBJ whole genome shotgun (WGS) entry which is preliminary data.</text>
</comment>
<sequence>MKSNYLKERIKLNNLEKYAGNHFVDESSKTISNLRNEGKKVLLGIQKNDDLYTILGEEHVFYSSLNGNKGKVTLSDFSDILHDNALKKGKIFASYRYITIDNDRIWLKNKSTMKSLWNTILWLEKPSNRDYIYK</sequence>
<dbReference type="RefSeq" id="WP_140592027.1">
    <property type="nucleotide sequence ID" value="NZ_VFWZ01000002.1"/>
</dbReference>
<dbReference type="Proteomes" id="UP000315540">
    <property type="component" value="Unassembled WGS sequence"/>
</dbReference>
<dbReference type="OrthoDB" id="708071at2"/>
<name>A0A504JFZ7_9FLAO</name>
<keyword evidence="2" id="KW-1185">Reference proteome</keyword>
<organism evidence="1 2">
    <name type="scientific">Aquimarina algicola</name>
    <dbReference type="NCBI Taxonomy" id="2589995"/>
    <lineage>
        <taxon>Bacteria</taxon>
        <taxon>Pseudomonadati</taxon>
        <taxon>Bacteroidota</taxon>
        <taxon>Flavobacteriia</taxon>
        <taxon>Flavobacteriales</taxon>
        <taxon>Flavobacteriaceae</taxon>
        <taxon>Aquimarina</taxon>
    </lineage>
</organism>
<dbReference type="AlphaFoldDB" id="A0A504JFZ7"/>
<evidence type="ECO:0000313" key="2">
    <source>
        <dbReference type="Proteomes" id="UP000315540"/>
    </source>
</evidence>
<protein>
    <submittedName>
        <fullName evidence="1">Uncharacterized protein</fullName>
    </submittedName>
</protein>
<accession>A0A504JFZ7</accession>
<dbReference type="EMBL" id="VFWZ01000002">
    <property type="protein sequence ID" value="TPN87385.1"/>
    <property type="molecule type" value="Genomic_DNA"/>
</dbReference>
<reference evidence="1 2" key="1">
    <citation type="submission" date="2019-06" db="EMBL/GenBank/DDBJ databases">
        <authorList>
            <person name="Meng X."/>
        </authorList>
    </citation>
    <scope>NUCLEOTIDE SEQUENCE [LARGE SCALE GENOMIC DNA]</scope>
    <source>
        <strain evidence="1 2">M625</strain>
    </source>
</reference>
<evidence type="ECO:0000313" key="1">
    <source>
        <dbReference type="EMBL" id="TPN87385.1"/>
    </source>
</evidence>
<proteinExistence type="predicted"/>
<gene>
    <name evidence="1" type="ORF">FHK87_07315</name>
</gene>